<organism evidence="12 13">
    <name type="scientific">Pseudoscardovia suis</name>
    <dbReference type="NCBI Taxonomy" id="987063"/>
    <lineage>
        <taxon>Bacteria</taxon>
        <taxon>Bacillati</taxon>
        <taxon>Actinomycetota</taxon>
        <taxon>Actinomycetes</taxon>
        <taxon>Bifidobacteriales</taxon>
        <taxon>Bifidobacteriaceae</taxon>
        <taxon>Pseudoscardovia</taxon>
    </lineage>
</organism>
<keyword evidence="8" id="KW-1003">Cell membrane</keyword>
<dbReference type="HAMAP" id="MF_00530">
    <property type="entry name" value="ATP_synth_epsil_bac"/>
    <property type="match status" value="1"/>
</dbReference>
<dbReference type="AlphaFoldDB" id="A0A261EWQ0"/>
<protein>
    <recommendedName>
        <fullName evidence="8">ATP synthase epsilon chain</fullName>
    </recommendedName>
    <alternativeName>
        <fullName evidence="8">ATP synthase F1 sector epsilon subunit</fullName>
    </alternativeName>
    <alternativeName>
        <fullName evidence="8">F-ATPase epsilon subunit</fullName>
    </alternativeName>
</protein>
<dbReference type="Proteomes" id="UP000216454">
    <property type="component" value="Unassembled WGS sequence"/>
</dbReference>
<evidence type="ECO:0000313" key="13">
    <source>
        <dbReference type="Proteomes" id="UP000216454"/>
    </source>
</evidence>
<keyword evidence="13" id="KW-1185">Reference proteome</keyword>
<dbReference type="GO" id="GO:0005524">
    <property type="term" value="F:ATP binding"/>
    <property type="evidence" value="ECO:0007669"/>
    <property type="project" value="UniProtKB-UniRule"/>
</dbReference>
<gene>
    <name evidence="8" type="primary">atpC</name>
    <name evidence="12" type="ORF">PSSU_0923</name>
</gene>
<dbReference type="EMBL" id="MWWQ01000008">
    <property type="protein sequence ID" value="OZG51300.1"/>
    <property type="molecule type" value="Genomic_DNA"/>
</dbReference>
<feature type="domain" description="ATP synthase F1 complex delta/epsilon subunit N-terminal" evidence="11">
    <location>
        <begin position="8"/>
        <end position="85"/>
    </location>
</feature>
<evidence type="ECO:0000256" key="5">
    <source>
        <dbReference type="ARBA" id="ARBA00023136"/>
    </source>
</evidence>
<dbReference type="NCBIfam" id="TIGR01216">
    <property type="entry name" value="ATP_synt_epsi"/>
    <property type="match status" value="1"/>
</dbReference>
<dbReference type="GO" id="GO:0045259">
    <property type="term" value="C:proton-transporting ATP synthase complex"/>
    <property type="evidence" value="ECO:0007669"/>
    <property type="project" value="UniProtKB-KW"/>
</dbReference>
<evidence type="ECO:0000256" key="4">
    <source>
        <dbReference type="ARBA" id="ARBA00023065"/>
    </source>
</evidence>
<sequence length="107" mass="11024">MASDKPTMKVTIVAADRPVWNGTAYSVVIPASAGQMGILPDHEPILTVINHGTVRVHSTSGHDHLFTVSDGFAAFDSNSMTVAVSDSSDDEINNAGAADAAAAEDAD</sequence>
<evidence type="ECO:0000256" key="6">
    <source>
        <dbReference type="ARBA" id="ARBA00023196"/>
    </source>
</evidence>
<keyword evidence="5 8" id="KW-0472">Membrane</keyword>
<keyword evidence="7 8" id="KW-0066">ATP synthesis</keyword>
<comment type="subcellular location">
    <subcellularLocation>
        <location evidence="1 8">Cell membrane</location>
        <topology evidence="1 8">Peripheral membrane protein</topology>
    </subcellularLocation>
</comment>
<evidence type="ECO:0000256" key="9">
    <source>
        <dbReference type="RuleBase" id="RU003656"/>
    </source>
</evidence>
<dbReference type="PANTHER" id="PTHR13822:SF10">
    <property type="entry name" value="ATP SYNTHASE EPSILON CHAIN, CHLOROPLASTIC"/>
    <property type="match status" value="1"/>
</dbReference>
<evidence type="ECO:0000256" key="3">
    <source>
        <dbReference type="ARBA" id="ARBA00022448"/>
    </source>
</evidence>
<accession>A0A261EWQ0</accession>
<evidence type="ECO:0000256" key="1">
    <source>
        <dbReference type="ARBA" id="ARBA00004202"/>
    </source>
</evidence>
<evidence type="ECO:0000256" key="2">
    <source>
        <dbReference type="ARBA" id="ARBA00005712"/>
    </source>
</evidence>
<dbReference type="InterPro" id="IPR020546">
    <property type="entry name" value="ATP_synth_F1_dsu/esu_N"/>
</dbReference>
<comment type="caution">
    <text evidence="12">The sequence shown here is derived from an EMBL/GenBank/DDBJ whole genome shotgun (WGS) entry which is preliminary data.</text>
</comment>
<dbReference type="OrthoDB" id="9791445at2"/>
<evidence type="ECO:0000256" key="7">
    <source>
        <dbReference type="ARBA" id="ARBA00023310"/>
    </source>
</evidence>
<evidence type="ECO:0000313" key="12">
    <source>
        <dbReference type="EMBL" id="OZG51300.1"/>
    </source>
</evidence>
<reference evidence="12 13" key="1">
    <citation type="journal article" date="2017" name="BMC Genomics">
        <title>Comparative genomic and phylogenomic analyses of the Bifidobacteriaceae family.</title>
        <authorList>
            <person name="Lugli G.A."/>
            <person name="Milani C."/>
            <person name="Turroni F."/>
            <person name="Duranti S."/>
            <person name="Mancabelli L."/>
            <person name="Mangifesta M."/>
            <person name="Ferrario C."/>
            <person name="Modesto M."/>
            <person name="Mattarelli P."/>
            <person name="Jiri K."/>
            <person name="van Sinderen D."/>
            <person name="Ventura M."/>
        </authorList>
    </citation>
    <scope>NUCLEOTIDE SEQUENCE [LARGE SCALE GENOMIC DNA]</scope>
    <source>
        <strain evidence="12 13">DSM 24744</strain>
    </source>
</reference>
<comment type="function">
    <text evidence="8">Produces ATP from ADP in the presence of a proton gradient across the membrane.</text>
</comment>
<dbReference type="InterPro" id="IPR001469">
    <property type="entry name" value="ATP_synth_F1_dsu/esu"/>
</dbReference>
<dbReference type="Gene3D" id="2.60.15.10">
    <property type="entry name" value="F0F1 ATP synthase delta/epsilon subunit, N-terminal"/>
    <property type="match status" value="1"/>
</dbReference>
<comment type="subunit">
    <text evidence="8 9">F-type ATPases have 2 components, CF(1) - the catalytic core - and CF(0) - the membrane proton channel. CF(1) has five subunits: alpha(3), beta(3), gamma(1), delta(1), epsilon(1). CF(0) has three main subunits: a, b and c.</text>
</comment>
<dbReference type="GO" id="GO:0046933">
    <property type="term" value="F:proton-transporting ATP synthase activity, rotational mechanism"/>
    <property type="evidence" value="ECO:0007669"/>
    <property type="project" value="UniProtKB-UniRule"/>
</dbReference>
<dbReference type="NCBIfam" id="NF009977">
    <property type="entry name" value="PRK13442.1"/>
    <property type="match status" value="1"/>
</dbReference>
<keyword evidence="6 8" id="KW-0139">CF(1)</keyword>
<dbReference type="Pfam" id="PF02823">
    <property type="entry name" value="ATP-synt_DE_N"/>
    <property type="match status" value="1"/>
</dbReference>
<dbReference type="PANTHER" id="PTHR13822">
    <property type="entry name" value="ATP SYNTHASE DELTA/EPSILON CHAIN"/>
    <property type="match status" value="1"/>
</dbReference>
<dbReference type="InterPro" id="IPR036771">
    <property type="entry name" value="ATPsynth_dsu/esu_N"/>
</dbReference>
<keyword evidence="4 8" id="KW-0406">Ion transport</keyword>
<keyword evidence="3 8" id="KW-0813">Transport</keyword>
<keyword evidence="8" id="KW-0375">Hydrogen ion transport</keyword>
<evidence type="ECO:0000259" key="11">
    <source>
        <dbReference type="Pfam" id="PF02823"/>
    </source>
</evidence>
<comment type="similarity">
    <text evidence="2 8 9">Belongs to the ATPase epsilon chain family.</text>
</comment>
<evidence type="ECO:0000256" key="8">
    <source>
        <dbReference type="HAMAP-Rule" id="MF_00530"/>
    </source>
</evidence>
<proteinExistence type="inferred from homology"/>
<dbReference type="CDD" id="cd12152">
    <property type="entry name" value="F1-ATPase_delta"/>
    <property type="match status" value="1"/>
</dbReference>
<name>A0A261EWQ0_9BIFI</name>
<feature type="region of interest" description="Disordered" evidence="10">
    <location>
        <begin position="85"/>
        <end position="107"/>
    </location>
</feature>
<evidence type="ECO:0000256" key="10">
    <source>
        <dbReference type="SAM" id="MobiDB-lite"/>
    </source>
</evidence>
<dbReference type="SUPFAM" id="SSF51344">
    <property type="entry name" value="Epsilon subunit of F1F0-ATP synthase N-terminal domain"/>
    <property type="match status" value="1"/>
</dbReference>
<dbReference type="RefSeq" id="WP_094691284.1">
    <property type="nucleotide sequence ID" value="NZ_MWWQ01000008.1"/>
</dbReference>
<dbReference type="GO" id="GO:0005886">
    <property type="term" value="C:plasma membrane"/>
    <property type="evidence" value="ECO:0007669"/>
    <property type="project" value="UniProtKB-SubCell"/>
</dbReference>